<keyword evidence="1" id="KW-0812">Transmembrane</keyword>
<dbReference type="InterPro" id="IPR058888">
    <property type="entry name" value="LLG1-like"/>
</dbReference>
<dbReference type="EMBL" id="GEVM01013376">
    <property type="protein sequence ID" value="JAU92562.1"/>
    <property type="molecule type" value="Transcribed_RNA"/>
</dbReference>
<sequence>MDYKVMMRRCKGPAFPAEECCSAFKEFACPYVNQINDMNSDCAKTMFTYLNIYGNYPPGLFANECKETKVGLVCPSPPLNSPNVNASNADPTALRRISLLLSAVLTFLVLALL</sequence>
<evidence type="ECO:0000256" key="1">
    <source>
        <dbReference type="SAM" id="Phobius"/>
    </source>
</evidence>
<organism evidence="3">
    <name type="scientific">Noccaea caerulescens</name>
    <name type="common">Alpine penny-cress</name>
    <name type="synonym">Thlaspi caerulescens</name>
    <dbReference type="NCBI Taxonomy" id="107243"/>
    <lineage>
        <taxon>Eukaryota</taxon>
        <taxon>Viridiplantae</taxon>
        <taxon>Streptophyta</taxon>
        <taxon>Embryophyta</taxon>
        <taxon>Tracheophyta</taxon>
        <taxon>Spermatophyta</taxon>
        <taxon>Magnoliopsida</taxon>
        <taxon>eudicotyledons</taxon>
        <taxon>Gunneridae</taxon>
        <taxon>Pentapetalae</taxon>
        <taxon>rosids</taxon>
        <taxon>malvids</taxon>
        <taxon>Brassicales</taxon>
        <taxon>Brassicaceae</taxon>
        <taxon>Coluteocarpeae</taxon>
        <taxon>Noccaea</taxon>
    </lineage>
</organism>
<dbReference type="PANTHER" id="PTHR31533">
    <property type="entry name" value="GPI-ANCHORED PROTEIN LLG1-RELATED-RELATED"/>
    <property type="match status" value="1"/>
</dbReference>
<name>A0A1J3JJ62_NOCCA</name>
<dbReference type="Pfam" id="PF26578">
    <property type="entry name" value="LLG1"/>
    <property type="match status" value="1"/>
</dbReference>
<evidence type="ECO:0000259" key="2">
    <source>
        <dbReference type="Pfam" id="PF26578"/>
    </source>
</evidence>
<reference evidence="3" key="1">
    <citation type="submission" date="2016-07" db="EMBL/GenBank/DDBJ databases">
        <title>De novo transcriptome assembly of four accessions of the metal hyperaccumulator plant Noccaea caerulescens.</title>
        <authorList>
            <person name="Blande D."/>
            <person name="Halimaa P."/>
            <person name="Tervahauta A.I."/>
            <person name="Aarts M.G."/>
            <person name="Karenlampi S.O."/>
        </authorList>
    </citation>
    <scope>NUCLEOTIDE SEQUENCE</scope>
</reference>
<dbReference type="InterPro" id="IPR039307">
    <property type="entry name" value="LORELEI-like"/>
</dbReference>
<dbReference type="AlphaFoldDB" id="A0A1J3JJ62"/>
<feature type="transmembrane region" description="Helical" evidence="1">
    <location>
        <begin position="93"/>
        <end position="112"/>
    </location>
</feature>
<keyword evidence="1" id="KW-0472">Membrane</keyword>
<dbReference type="PANTHER" id="PTHR31533:SF31">
    <property type="entry name" value="GPI-ANCHORED PROTEIN LORELEI"/>
    <property type="match status" value="1"/>
</dbReference>
<evidence type="ECO:0000313" key="3">
    <source>
        <dbReference type="EMBL" id="JAU92562.1"/>
    </source>
</evidence>
<gene>
    <name evidence="3" type="ORF">MP_TR13156_c2_g1_i1_g.38551</name>
</gene>
<protein>
    <submittedName>
        <fullName evidence="3">GPI-anchored protein LORELEI</fullName>
    </submittedName>
</protein>
<keyword evidence="1" id="KW-1133">Transmembrane helix</keyword>
<proteinExistence type="predicted"/>
<accession>A0A1J3JJ62</accession>
<feature type="domain" description="GPI-anchored protein LLG1-like" evidence="2">
    <location>
        <begin position="1"/>
        <end position="72"/>
    </location>
</feature>